<reference evidence="15" key="1">
    <citation type="submission" date="2021-06" db="EMBL/GenBank/DDBJ databases">
        <authorList>
            <person name="Kallberg Y."/>
            <person name="Tangrot J."/>
            <person name="Rosling A."/>
        </authorList>
    </citation>
    <scope>NUCLEOTIDE SEQUENCE</scope>
    <source>
        <strain evidence="15">AZ414A</strain>
    </source>
</reference>
<dbReference type="InterPro" id="IPR008271">
    <property type="entry name" value="Ser/Thr_kinase_AS"/>
</dbReference>
<dbReference type="Gene3D" id="3.30.200.20">
    <property type="entry name" value="Phosphorylase Kinase, domain 1"/>
    <property type="match status" value="1"/>
</dbReference>
<keyword evidence="3" id="KW-0963">Cytoplasm</keyword>
<dbReference type="InterPro" id="IPR035965">
    <property type="entry name" value="PAS-like_dom_sf"/>
</dbReference>
<dbReference type="Gene3D" id="1.10.510.10">
    <property type="entry name" value="Transferase(Phosphotransferase) domain 1"/>
    <property type="match status" value="1"/>
</dbReference>
<keyword evidence="8" id="KW-0418">Kinase</keyword>
<gene>
    <name evidence="15" type="ORF">DEBURN_LOCUS4998</name>
</gene>
<dbReference type="PANTHER" id="PTHR24346:SF51">
    <property type="entry name" value="PAS DOMAIN-CONTAINING SERINE_THREONINE-PROTEIN KINASE"/>
    <property type="match status" value="1"/>
</dbReference>
<keyword evidence="6" id="KW-0808">Transferase</keyword>
<dbReference type="Pfam" id="PF00069">
    <property type="entry name" value="Pkinase"/>
    <property type="match status" value="1"/>
</dbReference>
<dbReference type="EC" id="2.7.11.1" evidence="2"/>
<dbReference type="SUPFAM" id="SSF56112">
    <property type="entry name" value="Protein kinase-like (PK-like)"/>
    <property type="match status" value="1"/>
</dbReference>
<keyword evidence="4" id="KW-0723">Serine/threonine-protein kinase</keyword>
<dbReference type="PROSITE" id="PS50011">
    <property type="entry name" value="PROTEIN_KINASE_DOM"/>
    <property type="match status" value="1"/>
</dbReference>
<keyword evidence="5" id="KW-0597">Phosphoprotein</keyword>
<comment type="caution">
    <text evidence="15">The sequence shown here is derived from an EMBL/GenBank/DDBJ whole genome shotgun (WGS) entry which is preliminary data.</text>
</comment>
<keyword evidence="7 12" id="KW-0547">Nucleotide-binding</keyword>
<evidence type="ECO:0000313" key="16">
    <source>
        <dbReference type="Proteomes" id="UP000789706"/>
    </source>
</evidence>
<dbReference type="GO" id="GO:0005524">
    <property type="term" value="F:ATP binding"/>
    <property type="evidence" value="ECO:0007669"/>
    <property type="project" value="UniProtKB-UniRule"/>
</dbReference>
<evidence type="ECO:0000256" key="9">
    <source>
        <dbReference type="ARBA" id="ARBA00022840"/>
    </source>
</evidence>
<evidence type="ECO:0000259" key="13">
    <source>
        <dbReference type="PROSITE" id="PS50011"/>
    </source>
</evidence>
<dbReference type="InterPro" id="IPR000719">
    <property type="entry name" value="Prot_kinase_dom"/>
</dbReference>
<evidence type="ECO:0000256" key="4">
    <source>
        <dbReference type="ARBA" id="ARBA00022527"/>
    </source>
</evidence>
<dbReference type="OrthoDB" id="10252171at2759"/>
<accession>A0A9N8ZT74</accession>
<proteinExistence type="predicted"/>
<comment type="catalytic activity">
    <reaction evidence="10">
        <text>L-threonyl-[protein] + ATP = O-phospho-L-threonyl-[protein] + ADP + H(+)</text>
        <dbReference type="Rhea" id="RHEA:46608"/>
        <dbReference type="Rhea" id="RHEA-COMP:11060"/>
        <dbReference type="Rhea" id="RHEA-COMP:11605"/>
        <dbReference type="ChEBI" id="CHEBI:15378"/>
        <dbReference type="ChEBI" id="CHEBI:30013"/>
        <dbReference type="ChEBI" id="CHEBI:30616"/>
        <dbReference type="ChEBI" id="CHEBI:61977"/>
        <dbReference type="ChEBI" id="CHEBI:456216"/>
        <dbReference type="EC" id="2.7.11.1"/>
    </reaction>
</comment>
<evidence type="ECO:0000256" key="3">
    <source>
        <dbReference type="ARBA" id="ARBA00022490"/>
    </source>
</evidence>
<feature type="domain" description="PAS" evidence="14">
    <location>
        <begin position="304"/>
        <end position="331"/>
    </location>
</feature>
<dbReference type="GO" id="GO:0004674">
    <property type="term" value="F:protein serine/threonine kinase activity"/>
    <property type="evidence" value="ECO:0007669"/>
    <property type="project" value="UniProtKB-KW"/>
</dbReference>
<protein>
    <recommendedName>
        <fullName evidence="2">non-specific serine/threonine protein kinase</fullName>
        <ecNumber evidence="2">2.7.11.1</ecNumber>
    </recommendedName>
</protein>
<dbReference type="PROSITE" id="PS50112">
    <property type="entry name" value="PAS"/>
    <property type="match status" value="1"/>
</dbReference>
<dbReference type="GO" id="GO:0045719">
    <property type="term" value="P:negative regulation of glycogen biosynthetic process"/>
    <property type="evidence" value="ECO:0007669"/>
    <property type="project" value="TreeGrafter"/>
</dbReference>
<evidence type="ECO:0000256" key="5">
    <source>
        <dbReference type="ARBA" id="ARBA00022553"/>
    </source>
</evidence>
<dbReference type="SUPFAM" id="SSF55785">
    <property type="entry name" value="PYP-like sensor domain (PAS domain)"/>
    <property type="match status" value="1"/>
</dbReference>
<dbReference type="Pfam" id="PF13426">
    <property type="entry name" value="PAS_9"/>
    <property type="match status" value="1"/>
</dbReference>
<keyword evidence="16" id="KW-1185">Reference proteome</keyword>
<evidence type="ECO:0000256" key="6">
    <source>
        <dbReference type="ARBA" id="ARBA00022679"/>
    </source>
</evidence>
<evidence type="ECO:0000256" key="10">
    <source>
        <dbReference type="ARBA" id="ARBA00047899"/>
    </source>
</evidence>
<dbReference type="SMART" id="SM00220">
    <property type="entry name" value="S_TKc"/>
    <property type="match status" value="1"/>
</dbReference>
<dbReference type="InterPro" id="IPR000014">
    <property type="entry name" value="PAS"/>
</dbReference>
<evidence type="ECO:0000259" key="14">
    <source>
        <dbReference type="PROSITE" id="PS50112"/>
    </source>
</evidence>
<dbReference type="FunFam" id="1.10.510.10:FF:000320">
    <property type="entry name" value="Serine/threonine protein kinase"/>
    <property type="match status" value="1"/>
</dbReference>
<dbReference type="PROSITE" id="PS00107">
    <property type="entry name" value="PROTEIN_KINASE_ATP"/>
    <property type="match status" value="1"/>
</dbReference>
<keyword evidence="9 12" id="KW-0067">ATP-binding</keyword>
<evidence type="ECO:0000256" key="11">
    <source>
        <dbReference type="ARBA" id="ARBA00048679"/>
    </source>
</evidence>
<dbReference type="AlphaFoldDB" id="A0A9N8ZT74"/>
<dbReference type="CDD" id="cd00130">
    <property type="entry name" value="PAS"/>
    <property type="match status" value="1"/>
</dbReference>
<dbReference type="FunFam" id="3.30.200.20:FF:000314">
    <property type="entry name" value="Serine/threonine protein kinase"/>
    <property type="match status" value="1"/>
</dbReference>
<dbReference type="InterPro" id="IPR017441">
    <property type="entry name" value="Protein_kinase_ATP_BS"/>
</dbReference>
<evidence type="ECO:0000256" key="8">
    <source>
        <dbReference type="ARBA" id="ARBA00022777"/>
    </source>
</evidence>
<dbReference type="Gene3D" id="3.30.450.20">
    <property type="entry name" value="PAS domain"/>
    <property type="match status" value="1"/>
</dbReference>
<evidence type="ECO:0000256" key="7">
    <source>
        <dbReference type="ARBA" id="ARBA00022741"/>
    </source>
</evidence>
<dbReference type="GO" id="GO:0005634">
    <property type="term" value="C:nucleus"/>
    <property type="evidence" value="ECO:0007669"/>
    <property type="project" value="TreeGrafter"/>
</dbReference>
<dbReference type="GO" id="GO:0005829">
    <property type="term" value="C:cytosol"/>
    <property type="evidence" value="ECO:0007669"/>
    <property type="project" value="TreeGrafter"/>
</dbReference>
<dbReference type="GO" id="GO:0035556">
    <property type="term" value="P:intracellular signal transduction"/>
    <property type="evidence" value="ECO:0007669"/>
    <property type="project" value="TreeGrafter"/>
</dbReference>
<comment type="catalytic activity">
    <reaction evidence="11">
        <text>L-seryl-[protein] + ATP = O-phospho-L-seryl-[protein] + ADP + H(+)</text>
        <dbReference type="Rhea" id="RHEA:17989"/>
        <dbReference type="Rhea" id="RHEA-COMP:9863"/>
        <dbReference type="Rhea" id="RHEA-COMP:11604"/>
        <dbReference type="ChEBI" id="CHEBI:15378"/>
        <dbReference type="ChEBI" id="CHEBI:29999"/>
        <dbReference type="ChEBI" id="CHEBI:30616"/>
        <dbReference type="ChEBI" id="CHEBI:83421"/>
        <dbReference type="ChEBI" id="CHEBI:456216"/>
        <dbReference type="EC" id="2.7.11.1"/>
    </reaction>
</comment>
<evidence type="ECO:0000313" key="15">
    <source>
        <dbReference type="EMBL" id="CAG8507435.1"/>
    </source>
</evidence>
<name>A0A9N8ZT74_9GLOM</name>
<feature type="binding site" evidence="12">
    <location>
        <position position="695"/>
    </location>
    <ligand>
        <name>ATP</name>
        <dbReference type="ChEBI" id="CHEBI:30616"/>
    </ligand>
</feature>
<dbReference type="PROSITE" id="PS00108">
    <property type="entry name" value="PROTEIN_KINASE_ST"/>
    <property type="match status" value="1"/>
</dbReference>
<dbReference type="SMART" id="SM00091">
    <property type="entry name" value="PAS"/>
    <property type="match status" value="3"/>
</dbReference>
<evidence type="ECO:0000256" key="1">
    <source>
        <dbReference type="ARBA" id="ARBA00004496"/>
    </source>
</evidence>
<dbReference type="EMBL" id="CAJVPK010000416">
    <property type="protein sequence ID" value="CAG8507435.1"/>
    <property type="molecule type" value="Genomic_DNA"/>
</dbReference>
<dbReference type="Proteomes" id="UP000789706">
    <property type="component" value="Unassembled WGS sequence"/>
</dbReference>
<dbReference type="InterPro" id="IPR011009">
    <property type="entry name" value="Kinase-like_dom_sf"/>
</dbReference>
<sequence>MTRVTETPYQTVNLEEYLKENNQDLMNKDTVLSTGLKRLRDDRSMSNDSSMSNEIKIIHHLDMARFSTESLHSFSFVTSDASMLESRQNILRRSIDFMKNKIKGWKIPVQQALFSSMEVTADHSKDIILPQEAGNDVDSSVSRKFKHALTNLPSLYTSINPASALHSPTRFTPQNQAIITTDSQSNILNANDIACLIFRYSRAEILSIKALDLIASPFREKQEKALASRPQDDHDCEAVLACVPISILGILKSGKFLLGIPIQRKNEETSAASLWLKVKKDEFGNSFFIWIFEEIIETTMTVEIDEKGIIQKSHGDVKALYGFSPEEIIGKCVTTLIPALETVRFNEADDTNIEDTVDLTTLYTRLDIDKINKIKFYGSRSKNGANFPIIGKISTQSIPEESQQENHSSIIYRLKIISIPTIAGVITTHSTGIIQSCNTDFVKYLFGVGAQELIGKRRIKSLLPQFPRFIEILSSERPLVEGIVISESAFRRAASMISVPQNDLLPYNHPKDFSSSTITGQGSSGIIAVHRDGTELDVDIQMRVVESPDEPLHALWITYDRNANFAKEQNDDNVYKPLVLPPADIPRKINNVNNEKANGDEDEKFPLSKFIEAGGKPMLSVGSSSVNGQISVPPLISPTPEYIDPNQYSAITLKKTVNDFKILDKLGAGAYGQVNLAYNKNDPEQKKVVLKYVVKSQILVDCWTRDKTLGTVPLEIHILHTLRRIPHPNIVQMVDYFEDDDYYYIEMGLHGVGMDLFDYIELNNAIPESEIKSIFRQVALAIQHLHHHGIVHRDIKDENVILDEYGNIQLIDFGSSAYIKPGRKYDTFCGTIDYAAPEVLTGKKYDGHPQDIWALGILLYTLIYKENPFYNIDEIIARDLRIPYIFSEGSIDLIKKMLDRDVDKRPKIDDVLNHPWLREN</sequence>
<dbReference type="PANTHER" id="PTHR24346">
    <property type="entry name" value="MAP/MICROTUBULE AFFINITY-REGULATING KINASE"/>
    <property type="match status" value="1"/>
</dbReference>
<comment type="subcellular location">
    <subcellularLocation>
        <location evidence="1">Cytoplasm</location>
    </subcellularLocation>
</comment>
<feature type="domain" description="Protein kinase" evidence="13">
    <location>
        <begin position="660"/>
        <end position="917"/>
    </location>
</feature>
<organism evidence="15 16">
    <name type="scientific">Diversispora eburnea</name>
    <dbReference type="NCBI Taxonomy" id="1213867"/>
    <lineage>
        <taxon>Eukaryota</taxon>
        <taxon>Fungi</taxon>
        <taxon>Fungi incertae sedis</taxon>
        <taxon>Mucoromycota</taxon>
        <taxon>Glomeromycotina</taxon>
        <taxon>Glomeromycetes</taxon>
        <taxon>Diversisporales</taxon>
        <taxon>Diversisporaceae</taxon>
        <taxon>Diversispora</taxon>
    </lineage>
</organism>
<evidence type="ECO:0000256" key="2">
    <source>
        <dbReference type="ARBA" id="ARBA00012513"/>
    </source>
</evidence>
<evidence type="ECO:0000256" key="12">
    <source>
        <dbReference type="PROSITE-ProRule" id="PRU10141"/>
    </source>
</evidence>